<dbReference type="AlphaFoldDB" id="A0A6N2QV96"/>
<evidence type="ECO:0000313" key="3">
    <source>
        <dbReference type="EMBL" id="VYS72108.1"/>
    </source>
</evidence>
<reference evidence="3" key="1">
    <citation type="submission" date="2019-11" db="EMBL/GenBank/DDBJ databases">
        <authorList>
            <person name="Feng L."/>
        </authorList>
    </citation>
    <scope>NUCLEOTIDE SEQUENCE</scope>
    <source>
        <strain evidence="3">AodontolyticusLFYP35</strain>
    </source>
</reference>
<dbReference type="EMBL" id="CACRSM010000001">
    <property type="protein sequence ID" value="VYS72108.1"/>
    <property type="molecule type" value="Genomic_DNA"/>
</dbReference>
<feature type="transmembrane region" description="Helical" evidence="2">
    <location>
        <begin position="119"/>
        <end position="138"/>
    </location>
</feature>
<evidence type="ECO:0000256" key="1">
    <source>
        <dbReference type="SAM" id="MobiDB-lite"/>
    </source>
</evidence>
<keyword evidence="2" id="KW-0812">Transmembrane</keyword>
<gene>
    <name evidence="3" type="ORF">AOLFYP35_00014</name>
</gene>
<keyword evidence="2" id="KW-0472">Membrane</keyword>
<evidence type="ECO:0000256" key="2">
    <source>
        <dbReference type="SAM" id="Phobius"/>
    </source>
</evidence>
<sequence length="173" mass="18134">MSTNDFDQTTPLPVGDDETKPLPSFADAPIEDQKTTAEADMNTEVDTNTGTDTEAEAPDASTAWTGAAAGAGEGATPDFTPASEHTFEPQNTPIVPPAHVWSAEDVKEAPYRGVRIGQLLWACIIIFTAIALIAMAFVKAANLALVAIGTLAIMGVLLIIIAGVSTVMTHKKR</sequence>
<feature type="compositionally biased region" description="Low complexity" evidence="1">
    <location>
        <begin position="58"/>
        <end position="76"/>
    </location>
</feature>
<organism evidence="3">
    <name type="scientific">Schaalia odontolytica</name>
    <dbReference type="NCBI Taxonomy" id="1660"/>
    <lineage>
        <taxon>Bacteria</taxon>
        <taxon>Bacillati</taxon>
        <taxon>Actinomycetota</taxon>
        <taxon>Actinomycetes</taxon>
        <taxon>Actinomycetales</taxon>
        <taxon>Actinomycetaceae</taxon>
        <taxon>Schaalia</taxon>
    </lineage>
</organism>
<name>A0A6N2QV96_9ACTO</name>
<protein>
    <submittedName>
        <fullName evidence="3">Uncharacterized protein</fullName>
    </submittedName>
</protein>
<proteinExistence type="predicted"/>
<keyword evidence="2" id="KW-1133">Transmembrane helix</keyword>
<feature type="region of interest" description="Disordered" evidence="1">
    <location>
        <begin position="1"/>
        <end position="90"/>
    </location>
</feature>
<accession>A0A6N2QV96</accession>
<feature type="transmembrane region" description="Helical" evidence="2">
    <location>
        <begin position="144"/>
        <end position="168"/>
    </location>
</feature>
<feature type="compositionally biased region" description="Polar residues" evidence="1">
    <location>
        <begin position="1"/>
        <end position="11"/>
    </location>
</feature>